<proteinExistence type="predicted"/>
<evidence type="ECO:0000313" key="1">
    <source>
        <dbReference type="EMBL" id="RAH47629.1"/>
    </source>
</evidence>
<keyword evidence="2" id="KW-1185">Reference proteome</keyword>
<gene>
    <name evidence="1" type="ORF">BO95DRAFT_81816</name>
</gene>
<evidence type="ECO:0000313" key="2">
    <source>
        <dbReference type="Proteomes" id="UP000249057"/>
    </source>
</evidence>
<dbReference type="EMBL" id="KZ825329">
    <property type="protein sequence ID" value="RAH47629.1"/>
    <property type="molecule type" value="Genomic_DNA"/>
</dbReference>
<accession>A0ACD1GES3</accession>
<reference evidence="1" key="1">
    <citation type="submission" date="2018-02" db="EMBL/GenBank/DDBJ databases">
        <title>The genomes of Aspergillus section Nigri reveals drivers in fungal speciation.</title>
        <authorList>
            <consortium name="DOE Joint Genome Institute"/>
            <person name="Vesth T.C."/>
            <person name="Nybo J."/>
            <person name="Theobald S."/>
            <person name="Brandl J."/>
            <person name="Frisvad J.C."/>
            <person name="Nielsen K.F."/>
            <person name="Lyhne E.K."/>
            <person name="Kogle M.E."/>
            <person name="Kuo A."/>
            <person name="Riley R."/>
            <person name="Clum A."/>
            <person name="Nolan M."/>
            <person name="Lipzen A."/>
            <person name="Salamov A."/>
            <person name="Henrissat B."/>
            <person name="Wiebenga A."/>
            <person name="De vries R.P."/>
            <person name="Grigoriev I.V."/>
            <person name="Mortensen U.H."/>
            <person name="Andersen M.R."/>
            <person name="Baker S.E."/>
        </authorList>
    </citation>
    <scope>NUCLEOTIDE SEQUENCE</scope>
    <source>
        <strain evidence="1">CBS 621.78</strain>
    </source>
</reference>
<name>A0ACD1GES3_9EURO</name>
<sequence>MVKLFLAPVFCLFLFCPFKTLEEPTTPLNSSLAMVSAALSCETSSWVVVGGGPIILSSHPCDRSHQQSTSNVLQQHYQSFHAPIFFSCSRTTILKACIVAKISLEKCILPCISKILAGWLISSGSHTSTLSHDPAIHHCYHHMVHHPAPFLTTGHSDLLCLLGLVSPCNPRMFTPES</sequence>
<protein>
    <submittedName>
        <fullName evidence="1">Uncharacterized protein</fullName>
    </submittedName>
</protein>
<organism evidence="1 2">
    <name type="scientific">Aspergillus brunneoviolaceus CBS 621.78</name>
    <dbReference type="NCBI Taxonomy" id="1450534"/>
    <lineage>
        <taxon>Eukaryota</taxon>
        <taxon>Fungi</taxon>
        <taxon>Dikarya</taxon>
        <taxon>Ascomycota</taxon>
        <taxon>Pezizomycotina</taxon>
        <taxon>Eurotiomycetes</taxon>
        <taxon>Eurotiomycetidae</taxon>
        <taxon>Eurotiales</taxon>
        <taxon>Aspergillaceae</taxon>
        <taxon>Aspergillus</taxon>
        <taxon>Aspergillus subgen. Circumdati</taxon>
    </lineage>
</organism>
<dbReference type="Proteomes" id="UP000249057">
    <property type="component" value="Unassembled WGS sequence"/>
</dbReference>